<feature type="transmembrane region" description="Helical" evidence="7">
    <location>
        <begin position="146"/>
        <end position="165"/>
    </location>
</feature>
<evidence type="ECO:0000259" key="8">
    <source>
        <dbReference type="Pfam" id="PF00324"/>
    </source>
</evidence>
<dbReference type="PANTHER" id="PTHR43341">
    <property type="entry name" value="AMINO ACID PERMEASE"/>
    <property type="match status" value="1"/>
</dbReference>
<keyword evidence="10" id="KW-1185">Reference proteome</keyword>
<dbReference type="PIRSF" id="PIRSF006060">
    <property type="entry name" value="AA_transporter"/>
    <property type="match status" value="1"/>
</dbReference>
<accession>A0AAD6DE92</accession>
<comment type="caution">
    <text evidence="9">The sequence shown here is derived from an EMBL/GenBank/DDBJ whole genome shotgun (WGS) entry which is preliminary data.</text>
</comment>
<dbReference type="Gene3D" id="1.20.1740.10">
    <property type="entry name" value="Amino acid/polyamine transporter I"/>
    <property type="match status" value="1"/>
</dbReference>
<feature type="transmembrane region" description="Helical" evidence="7">
    <location>
        <begin position="269"/>
        <end position="289"/>
    </location>
</feature>
<keyword evidence="4" id="KW-0029">Amino-acid transport</keyword>
<feature type="transmembrane region" description="Helical" evidence="7">
    <location>
        <begin position="309"/>
        <end position="332"/>
    </location>
</feature>
<keyword evidence="3 7" id="KW-0812">Transmembrane</keyword>
<feature type="transmembrane region" description="Helical" evidence="7">
    <location>
        <begin position="118"/>
        <end position="140"/>
    </location>
</feature>
<evidence type="ECO:0000313" key="9">
    <source>
        <dbReference type="EMBL" id="KAJ5573348.1"/>
    </source>
</evidence>
<dbReference type="InterPro" id="IPR050524">
    <property type="entry name" value="APC_YAT"/>
</dbReference>
<sequence length="541" mass="59696">MTESLEEKNLEDLRAIESDARIGATSHQQAELRREFKPRQVLMFSIACAIGTGLVIGSGSGLSRGGPASQFIAYCTIGATVFFVMTALGEMAAFLPMNKGFGGICYADAFGFATGWNYFFKYIIVTPTNLTAAGLVIQYWRPDLSVAIWITVFGAVIIAINVMHVSSFGETEFWLGCLKLLIMITLILSTFICAMGGGPNHDRSGFRYWQDPGGFAEYLVEGNKGKFLGWWACMVQACFAFTGTEVVGMTFGETPNPRKNVPIAVKQTFWRIACFYILGVLVLGMAIPYNNERLIGATKQATNGAASPFVVSVSIAGVDVFPDIINGCLLVFTLSAASSDIYCSSRTLYGLAKDGHAPRIFSRTRDNGNPLWAVALASLFIALGYMNASKSTSQVFDYLVSLVTVFAVLNWVAILFSHIRFRRALKAQGIALSDLPYVGIFQPYGSYFALFISLMIVIFNGYDAFIPHFQVDVFILKYVGVAVFVGNIAWWKVVKKTTFWSATAVDLHTGRREFEERESMQDSSWNNGLFKKAYGKLKWWS</sequence>
<evidence type="ECO:0000256" key="4">
    <source>
        <dbReference type="ARBA" id="ARBA00022970"/>
    </source>
</evidence>
<keyword evidence="2" id="KW-0813">Transport</keyword>
<evidence type="ECO:0000256" key="6">
    <source>
        <dbReference type="ARBA" id="ARBA00023136"/>
    </source>
</evidence>
<organism evidence="9 10">
    <name type="scientific">Penicillium hetheringtonii</name>
    <dbReference type="NCBI Taxonomy" id="911720"/>
    <lineage>
        <taxon>Eukaryota</taxon>
        <taxon>Fungi</taxon>
        <taxon>Dikarya</taxon>
        <taxon>Ascomycota</taxon>
        <taxon>Pezizomycotina</taxon>
        <taxon>Eurotiomycetes</taxon>
        <taxon>Eurotiomycetidae</taxon>
        <taxon>Eurotiales</taxon>
        <taxon>Aspergillaceae</taxon>
        <taxon>Penicillium</taxon>
    </lineage>
</organism>
<keyword evidence="5 7" id="KW-1133">Transmembrane helix</keyword>
<evidence type="ECO:0000256" key="5">
    <source>
        <dbReference type="ARBA" id="ARBA00022989"/>
    </source>
</evidence>
<comment type="subcellular location">
    <subcellularLocation>
        <location evidence="1">Membrane</location>
        <topology evidence="1">Multi-pass membrane protein</topology>
    </subcellularLocation>
</comment>
<feature type="transmembrane region" description="Helical" evidence="7">
    <location>
        <begin position="228"/>
        <end position="248"/>
    </location>
</feature>
<reference evidence="9 10" key="1">
    <citation type="journal article" date="2023" name="IMA Fungus">
        <title>Comparative genomic study of the Penicillium genus elucidates a diverse pangenome and 15 lateral gene transfer events.</title>
        <authorList>
            <person name="Petersen C."/>
            <person name="Sorensen T."/>
            <person name="Nielsen M.R."/>
            <person name="Sondergaard T.E."/>
            <person name="Sorensen J.L."/>
            <person name="Fitzpatrick D.A."/>
            <person name="Frisvad J.C."/>
            <person name="Nielsen K.L."/>
        </authorList>
    </citation>
    <scope>NUCLEOTIDE SEQUENCE [LARGE SCALE GENOMIC DNA]</scope>
    <source>
        <strain evidence="9 10">IBT 29057</strain>
    </source>
</reference>
<dbReference type="InterPro" id="IPR004840">
    <property type="entry name" value="Amino_acid_permease_CS"/>
</dbReference>
<gene>
    <name evidence="9" type="ORF">N7450_010332</name>
</gene>
<feature type="transmembrane region" description="Helical" evidence="7">
    <location>
        <begin position="71"/>
        <end position="97"/>
    </location>
</feature>
<dbReference type="InterPro" id="IPR004841">
    <property type="entry name" value="AA-permease/SLC12A_dom"/>
</dbReference>
<dbReference type="FunFam" id="1.20.1740.10:FF:000006">
    <property type="entry name" value="General amino acid permease"/>
    <property type="match status" value="1"/>
</dbReference>
<feature type="transmembrane region" description="Helical" evidence="7">
    <location>
        <begin position="177"/>
        <end position="197"/>
    </location>
</feature>
<feature type="transmembrane region" description="Helical" evidence="7">
    <location>
        <begin position="437"/>
        <end position="462"/>
    </location>
</feature>
<dbReference type="Proteomes" id="UP001216150">
    <property type="component" value="Unassembled WGS sequence"/>
</dbReference>
<dbReference type="PROSITE" id="PS00218">
    <property type="entry name" value="AMINO_ACID_PERMEASE_1"/>
    <property type="match status" value="1"/>
</dbReference>
<dbReference type="EMBL" id="JAQJAC010000009">
    <property type="protein sequence ID" value="KAJ5573348.1"/>
    <property type="molecule type" value="Genomic_DNA"/>
</dbReference>
<dbReference type="PANTHER" id="PTHR43341:SF9">
    <property type="entry name" value="DICARBOXYLIC AMINO ACID PERMEASE"/>
    <property type="match status" value="1"/>
</dbReference>
<feature type="domain" description="Amino acid permease/ SLC12A" evidence="8">
    <location>
        <begin position="41"/>
        <end position="498"/>
    </location>
</feature>
<protein>
    <recommendedName>
        <fullName evidence="8">Amino acid permease/ SLC12A domain-containing protein</fullName>
    </recommendedName>
</protein>
<dbReference type="AlphaFoldDB" id="A0AAD6DE92"/>
<evidence type="ECO:0000256" key="7">
    <source>
        <dbReference type="SAM" id="Phobius"/>
    </source>
</evidence>
<name>A0AAD6DE92_9EURO</name>
<dbReference type="Pfam" id="PF00324">
    <property type="entry name" value="AA_permease"/>
    <property type="match status" value="1"/>
</dbReference>
<feature type="transmembrane region" description="Helical" evidence="7">
    <location>
        <begin position="369"/>
        <end position="386"/>
    </location>
</feature>
<dbReference type="GO" id="GO:0015171">
    <property type="term" value="F:amino acid transmembrane transporter activity"/>
    <property type="evidence" value="ECO:0007669"/>
    <property type="project" value="TreeGrafter"/>
</dbReference>
<evidence type="ECO:0000313" key="10">
    <source>
        <dbReference type="Proteomes" id="UP001216150"/>
    </source>
</evidence>
<evidence type="ECO:0000256" key="2">
    <source>
        <dbReference type="ARBA" id="ARBA00022448"/>
    </source>
</evidence>
<keyword evidence="6 7" id="KW-0472">Membrane</keyword>
<feature type="transmembrane region" description="Helical" evidence="7">
    <location>
        <begin position="474"/>
        <end position="491"/>
    </location>
</feature>
<feature type="transmembrane region" description="Helical" evidence="7">
    <location>
        <begin position="398"/>
        <end position="416"/>
    </location>
</feature>
<dbReference type="GO" id="GO:0016020">
    <property type="term" value="C:membrane"/>
    <property type="evidence" value="ECO:0007669"/>
    <property type="project" value="UniProtKB-SubCell"/>
</dbReference>
<proteinExistence type="predicted"/>
<feature type="transmembrane region" description="Helical" evidence="7">
    <location>
        <begin position="41"/>
        <end position="59"/>
    </location>
</feature>
<evidence type="ECO:0000256" key="1">
    <source>
        <dbReference type="ARBA" id="ARBA00004141"/>
    </source>
</evidence>
<evidence type="ECO:0000256" key="3">
    <source>
        <dbReference type="ARBA" id="ARBA00022692"/>
    </source>
</evidence>